<reference evidence="1" key="1">
    <citation type="submission" date="2025-08" db="UniProtKB">
        <authorList>
            <consortium name="Ensembl"/>
        </authorList>
    </citation>
    <scope>IDENTIFICATION</scope>
</reference>
<dbReference type="AlphaFoldDB" id="A0A8C3QTJ7"/>
<name>A0A8C3QTJ7_9PASS</name>
<dbReference type="Ensembl" id="ENSCRFT00000011483.1">
    <property type="protein sequence ID" value="ENSCRFP00000011097.1"/>
    <property type="gene ID" value="ENSCRFG00000008635.1"/>
</dbReference>
<organism evidence="1 2">
    <name type="scientific">Cyanoderma ruficeps</name>
    <name type="common">rufous-capped babbler</name>
    <dbReference type="NCBI Taxonomy" id="181631"/>
    <lineage>
        <taxon>Eukaryota</taxon>
        <taxon>Metazoa</taxon>
        <taxon>Chordata</taxon>
        <taxon>Craniata</taxon>
        <taxon>Vertebrata</taxon>
        <taxon>Euteleostomi</taxon>
        <taxon>Archelosauria</taxon>
        <taxon>Archosauria</taxon>
        <taxon>Dinosauria</taxon>
        <taxon>Saurischia</taxon>
        <taxon>Theropoda</taxon>
        <taxon>Coelurosauria</taxon>
        <taxon>Aves</taxon>
        <taxon>Neognathae</taxon>
        <taxon>Neoaves</taxon>
        <taxon>Telluraves</taxon>
        <taxon>Australaves</taxon>
        <taxon>Passeriformes</taxon>
        <taxon>Sylvioidea</taxon>
        <taxon>Timaliidae</taxon>
        <taxon>Cyanoderma</taxon>
    </lineage>
</organism>
<proteinExistence type="predicted"/>
<accession>A0A8C3QTJ7</accession>
<evidence type="ECO:0000313" key="1">
    <source>
        <dbReference type="Ensembl" id="ENSCRFP00000011097.1"/>
    </source>
</evidence>
<sequence length="130" mass="14183">MWPFPPALSTAGCSWKQRGSSCCSVLSREPGCCTSLRISASPSPCHKQLIRHPNTSAALHNTQSASPPSQGQAACPLCPAAPPSCHPMCKLPFPPSTHILFRQSHLMHLEFNSLRYQSFETPDELRKISS</sequence>
<protein>
    <submittedName>
        <fullName evidence="1">Uncharacterized protein</fullName>
    </submittedName>
</protein>
<keyword evidence="2" id="KW-1185">Reference proteome</keyword>
<reference evidence="1" key="2">
    <citation type="submission" date="2025-09" db="UniProtKB">
        <authorList>
            <consortium name="Ensembl"/>
        </authorList>
    </citation>
    <scope>IDENTIFICATION</scope>
</reference>
<dbReference type="Proteomes" id="UP000694396">
    <property type="component" value="Unplaced"/>
</dbReference>
<evidence type="ECO:0000313" key="2">
    <source>
        <dbReference type="Proteomes" id="UP000694396"/>
    </source>
</evidence>